<accession>A0A5A5TEC9</accession>
<protein>
    <submittedName>
        <fullName evidence="2">SagD family biosynthesis docking scaffold protein</fullName>
    </submittedName>
</protein>
<dbReference type="PANTHER" id="PTHR37809:SF1">
    <property type="entry name" value="RIBOSOMAL PROTEIN S12 METHYLTHIOTRANSFERASE ACCESSORY FACTOR YCAO"/>
    <property type="match status" value="1"/>
</dbReference>
<dbReference type="PANTHER" id="PTHR37809">
    <property type="entry name" value="RIBOSOMAL PROTEIN S12 METHYLTHIOTRANSFERASE ACCESSORY FACTOR YCAO"/>
    <property type="match status" value="1"/>
</dbReference>
<evidence type="ECO:0000313" key="3">
    <source>
        <dbReference type="Proteomes" id="UP000322530"/>
    </source>
</evidence>
<evidence type="ECO:0000259" key="1">
    <source>
        <dbReference type="PROSITE" id="PS51664"/>
    </source>
</evidence>
<name>A0A5A5TEC9_9CHLR</name>
<dbReference type="InterPro" id="IPR027624">
    <property type="entry name" value="TOMM_cyclo_SagD"/>
</dbReference>
<dbReference type="InterPro" id="IPR003776">
    <property type="entry name" value="YcaO-like_dom"/>
</dbReference>
<keyword evidence="3" id="KW-1185">Reference proteome</keyword>
<dbReference type="Gene3D" id="3.30.40.250">
    <property type="match status" value="1"/>
</dbReference>
<dbReference type="InterPro" id="IPR022291">
    <property type="entry name" value="Bacteriocin_synth_cyclodeHase"/>
</dbReference>
<dbReference type="AlphaFoldDB" id="A0A5A5TEC9"/>
<dbReference type="EMBL" id="BIXY01000054">
    <property type="protein sequence ID" value="GCF09911.1"/>
    <property type="molecule type" value="Genomic_DNA"/>
</dbReference>
<dbReference type="Gene3D" id="3.30.1330.230">
    <property type="match status" value="1"/>
</dbReference>
<dbReference type="Gene3D" id="3.30.160.660">
    <property type="match status" value="1"/>
</dbReference>
<gene>
    <name evidence="2" type="ORF">KDI_34750</name>
</gene>
<proteinExistence type="predicted"/>
<dbReference type="PROSITE" id="PS51664">
    <property type="entry name" value="YCAO"/>
    <property type="match status" value="1"/>
</dbReference>
<comment type="caution">
    <text evidence="2">The sequence shown here is derived from an EMBL/GenBank/DDBJ whole genome shotgun (WGS) entry which is preliminary data.</text>
</comment>
<dbReference type="NCBIfam" id="TIGR03604">
    <property type="entry name" value="TOMM_cyclo_SagD"/>
    <property type="match status" value="1"/>
</dbReference>
<dbReference type="Gene3D" id="3.40.50.720">
    <property type="entry name" value="NAD(P)-binding Rossmann-like Domain"/>
    <property type="match status" value="1"/>
</dbReference>
<dbReference type="NCBIfam" id="TIGR03882">
    <property type="entry name" value="cyclo_dehyd_2"/>
    <property type="match status" value="1"/>
</dbReference>
<organism evidence="2 3">
    <name type="scientific">Dictyobacter arantiisoli</name>
    <dbReference type="NCBI Taxonomy" id="2014874"/>
    <lineage>
        <taxon>Bacteria</taxon>
        <taxon>Bacillati</taxon>
        <taxon>Chloroflexota</taxon>
        <taxon>Ktedonobacteria</taxon>
        <taxon>Ktedonobacterales</taxon>
        <taxon>Dictyobacteraceae</taxon>
        <taxon>Dictyobacter</taxon>
    </lineage>
</organism>
<sequence length="674" mass="76115">MREHRQYPIGLLGQGLIHQSVRRHLENSYPIIPLAMEASSQQLAAGKLIVFCSDIWTPQTLANMNCRCLQADVALLPVYTQFGAAIVGPCIIPKEKGCTDCAELRKLGAITSETEREFVRQHLYEERAPVVAQPWLSSFSIEMLTMLVIEEIAAYFHQPDQLRTRSALLSISLETLDCSRHSFLPVSYCPACGELSRDTEEMATIALQSCPKPDVHTYRIQQPAASAEQILATYVDKQAGLISSLSANNKNLLPIATAQLYSELEDGADTAIGTGCTFHTNQSKLVAVLEAVERYAGLRPRSKLTTIKASYQQLVQQAQPVLDPTRLGLQSPEQYEQHKQQHQCHHLVAYQPDLSCHWIWGYSFQRQSPILIPEHCAYYGVPINQENPAFVYEISNGCALGNCLEEAIFHGMMEVVERDAFLLMWYARLGLPRLNLNSVSDPTIRLLIGHLEHHSGYSIHVFNATLDHAIPCLCMLGVDVQQREGMPKVHVLAGSHPQPEQALTRALRELTSSLALLPEENQQQRAHALEMLADASLVQSMPDHPQVYYLPEAFERFDFLYENKQPQQTFQEAFSSSYQHPAEHLDLRDDLENLMDYYLKRGTDIIVVDQTAPEHIPCGLRCVKVLMPGMLPMTFGQNNRRIQFERLHQLPFTLGYRDHPLTQAEINPHPHPFF</sequence>
<evidence type="ECO:0000313" key="2">
    <source>
        <dbReference type="EMBL" id="GCF09911.1"/>
    </source>
</evidence>
<dbReference type="Pfam" id="PF02624">
    <property type="entry name" value="YcaO"/>
    <property type="match status" value="1"/>
</dbReference>
<reference evidence="2 3" key="1">
    <citation type="submission" date="2019-01" db="EMBL/GenBank/DDBJ databases">
        <title>Draft genome sequence of Dictyobacter sp. Uno17.</title>
        <authorList>
            <person name="Wang C.M."/>
            <person name="Zheng Y."/>
            <person name="Sakai Y."/>
            <person name="Abe K."/>
            <person name="Yokota A."/>
            <person name="Yabe S."/>
        </authorList>
    </citation>
    <scope>NUCLEOTIDE SEQUENCE [LARGE SCALE GENOMIC DNA]</scope>
    <source>
        <strain evidence="2 3">Uno17</strain>
    </source>
</reference>
<feature type="domain" description="YcaO" evidence="1">
    <location>
        <begin position="273"/>
        <end position="674"/>
    </location>
</feature>
<dbReference type="RefSeq" id="WP_172632200.1">
    <property type="nucleotide sequence ID" value="NZ_BIXY01000054.1"/>
</dbReference>
<dbReference type="Proteomes" id="UP000322530">
    <property type="component" value="Unassembled WGS sequence"/>
</dbReference>